<organism evidence="3">
    <name type="scientific">hydrocarbon metagenome</name>
    <dbReference type="NCBI Taxonomy" id="938273"/>
    <lineage>
        <taxon>unclassified sequences</taxon>
        <taxon>metagenomes</taxon>
        <taxon>ecological metagenomes</taxon>
    </lineage>
</organism>
<dbReference type="InterPro" id="IPR006121">
    <property type="entry name" value="HMA_dom"/>
</dbReference>
<dbReference type="EMBL" id="LNQE01000839">
    <property type="protein sequence ID" value="KUG24639.1"/>
    <property type="molecule type" value="Genomic_DNA"/>
</dbReference>
<accession>A0A0W8FUP1</accession>
<dbReference type="InterPro" id="IPR036163">
    <property type="entry name" value="HMA_dom_sf"/>
</dbReference>
<evidence type="ECO:0000259" key="2">
    <source>
        <dbReference type="PROSITE" id="PS50846"/>
    </source>
</evidence>
<sequence length="66" mass="7038">MKSIKIKGMSCQHCVMAVTKVLSALDGIKDARVDLKNGVATYEETKTVAPEVIAAAVKKAGYEVVE</sequence>
<dbReference type="Gene3D" id="3.30.70.100">
    <property type="match status" value="1"/>
</dbReference>
<dbReference type="InterPro" id="IPR000428">
    <property type="entry name" value="Cu-bd"/>
</dbReference>
<dbReference type="SUPFAM" id="SSF55008">
    <property type="entry name" value="HMA, heavy metal-associated domain"/>
    <property type="match status" value="1"/>
</dbReference>
<dbReference type="InterPro" id="IPR017969">
    <property type="entry name" value="Heavy-metal-associated_CS"/>
</dbReference>
<dbReference type="GO" id="GO:0005507">
    <property type="term" value="F:copper ion binding"/>
    <property type="evidence" value="ECO:0007669"/>
    <property type="project" value="InterPro"/>
</dbReference>
<gene>
    <name evidence="3" type="ORF">ASZ90_005548</name>
</gene>
<reference evidence="3" key="1">
    <citation type="journal article" date="2015" name="Proc. Natl. Acad. Sci. U.S.A.">
        <title>Networks of energetic and metabolic interactions define dynamics in microbial communities.</title>
        <authorList>
            <person name="Embree M."/>
            <person name="Liu J.K."/>
            <person name="Al-Bassam M.M."/>
            <person name="Zengler K."/>
        </authorList>
    </citation>
    <scope>NUCLEOTIDE SEQUENCE</scope>
</reference>
<name>A0A0W8FUP1_9ZZZZ</name>
<dbReference type="GO" id="GO:0006825">
    <property type="term" value="P:copper ion transport"/>
    <property type="evidence" value="ECO:0007669"/>
    <property type="project" value="InterPro"/>
</dbReference>
<evidence type="ECO:0000313" key="3">
    <source>
        <dbReference type="EMBL" id="KUG24639.1"/>
    </source>
</evidence>
<dbReference type="FunFam" id="3.30.70.100:FF:000001">
    <property type="entry name" value="ATPase copper transporting beta"/>
    <property type="match status" value="1"/>
</dbReference>
<proteinExistence type="predicted"/>
<dbReference type="AlphaFoldDB" id="A0A0W8FUP1"/>
<keyword evidence="1" id="KW-0479">Metal-binding</keyword>
<comment type="caution">
    <text evidence="3">The sequence shown here is derived from an EMBL/GenBank/DDBJ whole genome shotgun (WGS) entry which is preliminary data.</text>
</comment>
<protein>
    <submittedName>
        <fullName evidence="3">Mercuric transport protein periplasmic component</fullName>
    </submittedName>
</protein>
<dbReference type="PROSITE" id="PS01047">
    <property type="entry name" value="HMA_1"/>
    <property type="match status" value="1"/>
</dbReference>
<dbReference type="CDD" id="cd00371">
    <property type="entry name" value="HMA"/>
    <property type="match status" value="1"/>
</dbReference>
<dbReference type="PRINTS" id="PR00944">
    <property type="entry name" value="CUEXPORT"/>
</dbReference>
<evidence type="ECO:0000256" key="1">
    <source>
        <dbReference type="ARBA" id="ARBA00022723"/>
    </source>
</evidence>
<feature type="domain" description="HMA" evidence="2">
    <location>
        <begin position="1"/>
        <end position="65"/>
    </location>
</feature>
<dbReference type="Pfam" id="PF00403">
    <property type="entry name" value="HMA"/>
    <property type="match status" value="1"/>
</dbReference>
<dbReference type="PROSITE" id="PS50846">
    <property type="entry name" value="HMA_2"/>
    <property type="match status" value="1"/>
</dbReference>